<dbReference type="Proteomes" id="UP000198599">
    <property type="component" value="Unassembled WGS sequence"/>
</dbReference>
<evidence type="ECO:0000313" key="3">
    <source>
        <dbReference type="Proteomes" id="UP000198599"/>
    </source>
</evidence>
<dbReference type="AlphaFoldDB" id="A0A1I4ZUY8"/>
<dbReference type="OrthoDB" id="1159314at2"/>
<accession>A0A1I4ZUY8</accession>
<protein>
    <submittedName>
        <fullName evidence="2">Uncharacterized protein</fullName>
    </submittedName>
</protein>
<organism evidence="2 3">
    <name type="scientific">Roseovarius lutimaris</name>
    <dbReference type="NCBI Taxonomy" id="1005928"/>
    <lineage>
        <taxon>Bacteria</taxon>
        <taxon>Pseudomonadati</taxon>
        <taxon>Pseudomonadota</taxon>
        <taxon>Alphaproteobacteria</taxon>
        <taxon>Rhodobacterales</taxon>
        <taxon>Roseobacteraceae</taxon>
        <taxon>Roseovarius</taxon>
    </lineage>
</organism>
<gene>
    <name evidence="2" type="ORF">SAMN04487859_104137</name>
</gene>
<dbReference type="RefSeq" id="WP_092835363.1">
    <property type="nucleotide sequence ID" value="NZ_FOVP01000004.1"/>
</dbReference>
<proteinExistence type="predicted"/>
<evidence type="ECO:0000313" key="2">
    <source>
        <dbReference type="EMBL" id="SFN54052.1"/>
    </source>
</evidence>
<feature type="compositionally biased region" description="Basic and acidic residues" evidence="1">
    <location>
        <begin position="14"/>
        <end position="23"/>
    </location>
</feature>
<evidence type="ECO:0000256" key="1">
    <source>
        <dbReference type="SAM" id="MobiDB-lite"/>
    </source>
</evidence>
<feature type="region of interest" description="Disordered" evidence="1">
    <location>
        <begin position="1"/>
        <end position="23"/>
    </location>
</feature>
<feature type="compositionally biased region" description="Acidic residues" evidence="1">
    <location>
        <begin position="1"/>
        <end position="13"/>
    </location>
</feature>
<sequence>MDDTENMTEDPAEEELHPVIEEPPRNNLDYYQIKVLGQANGTIRVDLRGIFGANPQVQNHSVALWPNSSPIPGTEPAQTYPIKSQSLPFTTILEYDHLSFFDYGLTYQVNDSTTTICALTVVYNSIEASSVLPVKVRLRLEKTTRTSVEVDFSLLSGYNPKTYGNWVGIWRDLANVSILPPALGFAEVTTEQSAGTVTIEGLDLRDGDVYSILYFMNPKDATAPAAGGALYFSLPEAS</sequence>
<reference evidence="3" key="1">
    <citation type="submission" date="2016-10" db="EMBL/GenBank/DDBJ databases">
        <authorList>
            <person name="Varghese N."/>
            <person name="Submissions S."/>
        </authorList>
    </citation>
    <scope>NUCLEOTIDE SEQUENCE [LARGE SCALE GENOMIC DNA]</scope>
    <source>
        <strain evidence="3">DSM 28463</strain>
    </source>
</reference>
<dbReference type="EMBL" id="FOVP01000004">
    <property type="protein sequence ID" value="SFN54052.1"/>
    <property type="molecule type" value="Genomic_DNA"/>
</dbReference>
<dbReference type="STRING" id="1005928.SAMN04487859_104137"/>
<name>A0A1I4ZUY8_9RHOB</name>
<keyword evidence="3" id="KW-1185">Reference proteome</keyword>